<proteinExistence type="predicted"/>
<name>A0A8S5RWM8_9CAUD</name>
<accession>A0A8S5RWM8</accession>
<dbReference type="InterPro" id="IPR006450">
    <property type="entry name" value="Phage_HK97_gp6-like"/>
</dbReference>
<evidence type="ECO:0000313" key="1">
    <source>
        <dbReference type="EMBL" id="DAF43025.1"/>
    </source>
</evidence>
<dbReference type="EMBL" id="BK032498">
    <property type="protein sequence ID" value="DAF43025.1"/>
    <property type="molecule type" value="Genomic_DNA"/>
</dbReference>
<protein>
    <submittedName>
        <fullName evidence="1">Head tail connector</fullName>
    </submittedName>
</protein>
<reference evidence="1" key="1">
    <citation type="journal article" date="2021" name="Proc. Natl. Acad. Sci. U.S.A.">
        <title>A Catalog of Tens of Thousands of Viruses from Human Metagenomes Reveals Hidden Associations with Chronic Diseases.</title>
        <authorList>
            <person name="Tisza M.J."/>
            <person name="Buck C.B."/>
        </authorList>
    </citation>
    <scope>NUCLEOTIDE SEQUENCE</scope>
    <source>
        <strain evidence="1">Ct0Go27</strain>
    </source>
</reference>
<sequence>MKVSELTESVIANYCRIMEEDVTESERVSLDALKTAAVSYVMSYTGLSLEEIDNHEDISIAVLTLIADMYDNRAMTVDKKEVNRTAEIILSMHSKNLLPGGGQDDH</sequence>
<dbReference type="NCBIfam" id="TIGR01560">
    <property type="entry name" value="put_DNA_pack"/>
    <property type="match status" value="1"/>
</dbReference>
<organism evidence="1">
    <name type="scientific">Siphoviridae sp. ct0Go27</name>
    <dbReference type="NCBI Taxonomy" id="2827761"/>
    <lineage>
        <taxon>Viruses</taxon>
        <taxon>Duplodnaviria</taxon>
        <taxon>Heunggongvirae</taxon>
        <taxon>Uroviricota</taxon>
        <taxon>Caudoviricetes</taxon>
    </lineage>
</organism>
<dbReference type="Gene3D" id="1.10.3230.30">
    <property type="entry name" value="Phage gp6-like head-tail connector protein"/>
    <property type="match status" value="1"/>
</dbReference>
<dbReference type="CDD" id="cd08054">
    <property type="entry name" value="gp6"/>
    <property type="match status" value="1"/>
</dbReference>